<dbReference type="GeneID" id="25911973"/>
<dbReference type="STRING" id="667725.A0A0L0FJ17"/>
<keyword evidence="2 3" id="KW-0143">Chaperone</keyword>
<dbReference type="GO" id="GO:0015631">
    <property type="term" value="F:tubulin binding"/>
    <property type="evidence" value="ECO:0007669"/>
    <property type="project" value="TreeGrafter"/>
</dbReference>
<dbReference type="GO" id="GO:0007021">
    <property type="term" value="P:tubulin complex assembly"/>
    <property type="evidence" value="ECO:0007669"/>
    <property type="project" value="TreeGrafter"/>
</dbReference>
<dbReference type="InterPro" id="IPR016655">
    <property type="entry name" value="PFD3"/>
</dbReference>
<dbReference type="Pfam" id="PF02996">
    <property type="entry name" value="Prefoldin"/>
    <property type="match status" value="1"/>
</dbReference>
<evidence type="ECO:0000313" key="5">
    <source>
        <dbReference type="Proteomes" id="UP000054560"/>
    </source>
</evidence>
<evidence type="ECO:0000256" key="2">
    <source>
        <dbReference type="ARBA" id="ARBA00023186"/>
    </source>
</evidence>
<dbReference type="RefSeq" id="XP_014149920.1">
    <property type="nucleotide sequence ID" value="XM_014294445.1"/>
</dbReference>
<dbReference type="GO" id="GO:0006457">
    <property type="term" value="P:protein folding"/>
    <property type="evidence" value="ECO:0007669"/>
    <property type="project" value="UniProtKB-UniRule"/>
</dbReference>
<dbReference type="GO" id="GO:0005737">
    <property type="term" value="C:cytoplasm"/>
    <property type="evidence" value="ECO:0007669"/>
    <property type="project" value="UniProtKB-ARBA"/>
</dbReference>
<dbReference type="Gene3D" id="1.10.287.370">
    <property type="match status" value="1"/>
</dbReference>
<protein>
    <recommendedName>
        <fullName evidence="3">Prefoldin subunit 3</fullName>
    </recommendedName>
</protein>
<dbReference type="PIRSF" id="PIRSF016396">
    <property type="entry name" value="Prefoldin_subunit_3"/>
    <property type="match status" value="1"/>
</dbReference>
<evidence type="ECO:0000256" key="3">
    <source>
        <dbReference type="PIRNR" id="PIRNR016396"/>
    </source>
</evidence>
<dbReference type="AlphaFoldDB" id="A0A0L0FJ17"/>
<comment type="similarity">
    <text evidence="1 3">Belongs to the prefoldin subunit alpha family.</text>
</comment>
<evidence type="ECO:0000256" key="1">
    <source>
        <dbReference type="ARBA" id="ARBA00010048"/>
    </source>
</evidence>
<dbReference type="InterPro" id="IPR004127">
    <property type="entry name" value="Prefoldin_subunit_alpha"/>
</dbReference>
<dbReference type="PANTHER" id="PTHR12409">
    <property type="entry name" value="PREFOLDIN SUBUNIT 3"/>
    <property type="match status" value="1"/>
</dbReference>
<dbReference type="SUPFAM" id="SSF46579">
    <property type="entry name" value="Prefoldin"/>
    <property type="match status" value="1"/>
</dbReference>
<accession>A0A0L0FJ17</accession>
<organism evidence="4 5">
    <name type="scientific">Sphaeroforma arctica JP610</name>
    <dbReference type="NCBI Taxonomy" id="667725"/>
    <lineage>
        <taxon>Eukaryota</taxon>
        <taxon>Ichthyosporea</taxon>
        <taxon>Ichthyophonida</taxon>
        <taxon>Sphaeroforma</taxon>
    </lineage>
</organism>
<comment type="subunit">
    <text evidence="3">Heterohexamer of two PFD-alpha type and four PFD-beta type subunits.</text>
</comment>
<name>A0A0L0FJ17_9EUKA</name>
<gene>
    <name evidence="4" type="ORF">SARC_11469</name>
</gene>
<comment type="function">
    <text evidence="3">Binds specifically to cytosolic chaperonin (c-CPN) and transfers target proteins to it. Binds to nascent polypeptide chain and promotes folding in an environment in which there are many competing pathways for nonnative proteins.</text>
</comment>
<dbReference type="PANTHER" id="PTHR12409:SF0">
    <property type="entry name" value="PREFOLDIN SUBUNIT 3"/>
    <property type="match status" value="1"/>
</dbReference>
<dbReference type="Proteomes" id="UP000054560">
    <property type="component" value="Unassembled WGS sequence"/>
</dbReference>
<dbReference type="CDD" id="cd23156">
    <property type="entry name" value="Prefoldin_3"/>
    <property type="match status" value="1"/>
</dbReference>
<dbReference type="GO" id="GO:0007017">
    <property type="term" value="P:microtubule-based process"/>
    <property type="evidence" value="ECO:0007669"/>
    <property type="project" value="TreeGrafter"/>
</dbReference>
<dbReference type="GO" id="GO:0016272">
    <property type="term" value="C:prefoldin complex"/>
    <property type="evidence" value="ECO:0007669"/>
    <property type="project" value="UniProtKB-UniRule"/>
</dbReference>
<dbReference type="eggNOG" id="KOG3313">
    <property type="taxonomic scope" value="Eukaryota"/>
</dbReference>
<dbReference type="InterPro" id="IPR009053">
    <property type="entry name" value="Prefoldin"/>
</dbReference>
<dbReference type="FunFam" id="1.10.287.370:FF:000001">
    <property type="entry name" value="Prefoldin subunit 3"/>
    <property type="match status" value="1"/>
</dbReference>
<reference evidence="4 5" key="1">
    <citation type="submission" date="2011-02" db="EMBL/GenBank/DDBJ databases">
        <title>The Genome Sequence of Sphaeroforma arctica JP610.</title>
        <authorList>
            <consortium name="The Broad Institute Genome Sequencing Platform"/>
            <person name="Russ C."/>
            <person name="Cuomo C."/>
            <person name="Young S.K."/>
            <person name="Zeng Q."/>
            <person name="Gargeya S."/>
            <person name="Alvarado L."/>
            <person name="Berlin A."/>
            <person name="Chapman S.B."/>
            <person name="Chen Z."/>
            <person name="Freedman E."/>
            <person name="Gellesch M."/>
            <person name="Goldberg J."/>
            <person name="Griggs A."/>
            <person name="Gujja S."/>
            <person name="Heilman E."/>
            <person name="Heiman D."/>
            <person name="Howarth C."/>
            <person name="Mehta T."/>
            <person name="Neiman D."/>
            <person name="Pearson M."/>
            <person name="Roberts A."/>
            <person name="Saif S."/>
            <person name="Shea T."/>
            <person name="Shenoy N."/>
            <person name="Sisk P."/>
            <person name="Stolte C."/>
            <person name="Sykes S."/>
            <person name="White J."/>
            <person name="Yandava C."/>
            <person name="Burger G."/>
            <person name="Gray M.W."/>
            <person name="Holland P.W.H."/>
            <person name="King N."/>
            <person name="Lang F.B.F."/>
            <person name="Roger A.J."/>
            <person name="Ruiz-Trillo I."/>
            <person name="Haas B."/>
            <person name="Nusbaum C."/>
            <person name="Birren B."/>
        </authorList>
    </citation>
    <scope>NUCLEOTIDE SEQUENCE [LARGE SCALE GENOMIC DNA]</scope>
    <source>
        <strain evidence="4 5">JP610</strain>
    </source>
</reference>
<evidence type="ECO:0000313" key="4">
    <source>
        <dbReference type="EMBL" id="KNC76018.1"/>
    </source>
</evidence>
<dbReference type="OrthoDB" id="6375174at2759"/>
<keyword evidence="5" id="KW-1185">Reference proteome</keyword>
<sequence>MVKKEVDPELQRLDELRRKYKFMETNMQNQRTHYESKIPDLKADVEMVKELQKMKEGSELTTQFALADSVYAKATVPKTDRIGLWLGANVMLEYPIDEAEELLNKNLHQTEESVASLAESLDFVREQCTITEVNIARLYNWDVRRRRTQK</sequence>
<proteinExistence type="inferred from homology"/>
<dbReference type="EMBL" id="KQ243300">
    <property type="protein sequence ID" value="KNC76018.1"/>
    <property type="molecule type" value="Genomic_DNA"/>
</dbReference>